<keyword evidence="2" id="KW-0808">Transferase</keyword>
<evidence type="ECO:0000313" key="6">
    <source>
        <dbReference type="Proteomes" id="UP000321181"/>
    </source>
</evidence>
<keyword evidence="1" id="KW-0328">Glycosyltransferase</keyword>
<proteinExistence type="predicted"/>
<dbReference type="InterPro" id="IPR001296">
    <property type="entry name" value="Glyco_trans_1"/>
</dbReference>
<comment type="caution">
    <text evidence="5">The sequence shown here is derived from an EMBL/GenBank/DDBJ whole genome shotgun (WGS) entry which is preliminary data.</text>
</comment>
<evidence type="ECO:0000256" key="1">
    <source>
        <dbReference type="ARBA" id="ARBA00022676"/>
    </source>
</evidence>
<dbReference type="InterPro" id="IPR028098">
    <property type="entry name" value="Glyco_trans_4-like_N"/>
</dbReference>
<protein>
    <submittedName>
        <fullName evidence="5">Uncharacterized protein</fullName>
    </submittedName>
</protein>
<dbReference type="OrthoDB" id="9801573at2"/>
<dbReference type="GO" id="GO:0016757">
    <property type="term" value="F:glycosyltransferase activity"/>
    <property type="evidence" value="ECO:0007669"/>
    <property type="project" value="UniProtKB-KW"/>
</dbReference>
<dbReference type="Pfam" id="PF13439">
    <property type="entry name" value="Glyco_transf_4"/>
    <property type="match status" value="1"/>
</dbReference>
<dbReference type="RefSeq" id="WP_146906861.1">
    <property type="nucleotide sequence ID" value="NZ_BAAARM010000003.1"/>
</dbReference>
<dbReference type="AlphaFoldDB" id="A0A512DH43"/>
<organism evidence="5 6">
    <name type="scientific">Cellulomonas aerilata</name>
    <dbReference type="NCBI Taxonomy" id="515326"/>
    <lineage>
        <taxon>Bacteria</taxon>
        <taxon>Bacillati</taxon>
        <taxon>Actinomycetota</taxon>
        <taxon>Actinomycetes</taxon>
        <taxon>Micrococcales</taxon>
        <taxon>Cellulomonadaceae</taxon>
        <taxon>Cellulomonas</taxon>
    </lineage>
</organism>
<dbReference type="Pfam" id="PF00534">
    <property type="entry name" value="Glycos_transf_1"/>
    <property type="match status" value="1"/>
</dbReference>
<dbReference type="Proteomes" id="UP000321181">
    <property type="component" value="Unassembled WGS sequence"/>
</dbReference>
<evidence type="ECO:0000313" key="5">
    <source>
        <dbReference type="EMBL" id="GEO35804.1"/>
    </source>
</evidence>
<accession>A0A512DH43</accession>
<dbReference type="CDD" id="cd03801">
    <property type="entry name" value="GT4_PimA-like"/>
    <property type="match status" value="1"/>
</dbReference>
<feature type="domain" description="Glycosyltransferase subfamily 4-like N-terminal" evidence="4">
    <location>
        <begin position="296"/>
        <end position="462"/>
    </location>
</feature>
<feature type="domain" description="Glycosyl transferase family 1" evidence="3">
    <location>
        <begin position="473"/>
        <end position="640"/>
    </location>
</feature>
<name>A0A512DH43_9CELL</name>
<dbReference type="PANTHER" id="PTHR12526:SF510">
    <property type="entry name" value="D-INOSITOL 3-PHOSPHATE GLYCOSYLTRANSFERASE"/>
    <property type="match status" value="1"/>
</dbReference>
<dbReference type="SUPFAM" id="SSF53756">
    <property type="entry name" value="UDP-Glycosyltransferase/glycogen phosphorylase"/>
    <property type="match status" value="1"/>
</dbReference>
<dbReference type="PANTHER" id="PTHR12526">
    <property type="entry name" value="GLYCOSYLTRANSFERASE"/>
    <property type="match status" value="1"/>
</dbReference>
<evidence type="ECO:0000256" key="2">
    <source>
        <dbReference type="ARBA" id="ARBA00022679"/>
    </source>
</evidence>
<evidence type="ECO:0000259" key="4">
    <source>
        <dbReference type="Pfam" id="PF13439"/>
    </source>
</evidence>
<keyword evidence="6" id="KW-1185">Reference proteome</keyword>
<gene>
    <name evidence="5" type="ORF">CAE01nite_35290</name>
</gene>
<reference evidence="5 6" key="1">
    <citation type="submission" date="2019-07" db="EMBL/GenBank/DDBJ databases">
        <title>Whole genome shotgun sequence of Cellulomonas aerilata NBRC 106308.</title>
        <authorList>
            <person name="Hosoyama A."/>
            <person name="Uohara A."/>
            <person name="Ohji S."/>
            <person name="Ichikawa N."/>
        </authorList>
    </citation>
    <scope>NUCLEOTIDE SEQUENCE [LARGE SCALE GENOMIC DNA]</scope>
    <source>
        <strain evidence="5 6">NBRC 106308</strain>
    </source>
</reference>
<dbReference type="Gene3D" id="3.40.50.2000">
    <property type="entry name" value="Glycogen Phosphorylase B"/>
    <property type="match status" value="2"/>
</dbReference>
<evidence type="ECO:0000259" key="3">
    <source>
        <dbReference type="Pfam" id="PF00534"/>
    </source>
</evidence>
<sequence>MTAQPPGSRPAALDRALQRTRAHVARARRAVVSAGPGRLAGVVTDVRVDADRITVRGWAALPSQGIAAVWLTVDGVPLALADRGRTTPTDAGGRPLTGRSPHAGWVASIERSRLQPGYHRVGALALLGYGLVEQLVPLDVDLPSADPPGALDLPAEGEQVSGMLAVRGWFLTSRGYDRVEVTTDDGPPRPAQLLHHPRPDIAAVVDDADAPLSGWEVLVPLGQTAREVRVVAEAVGPHGRILLGKRTVRSVPVDVTVHDPGRAAVLAARTDLLARGHRPDEQGLNLLVLTHHLGLGGGQLYLQELLRRLLEREGVTCTVMSLSDGVLREDLEAMGARVHVVANPGWTGVGYEEWLQLVTGIAVTTGANRVLANTAGCYWGVDLAARLGVPSVWAVHESYPPEVYLAVGFPGPPDEWVRRRFLDAFEQAGAVVFEADATQRLFEHLVRPGRAVRVDYGIDLERVAEVVAGHPRDAVRRRLGIGPDEVLLMCLGTLEPRKAQALLATAFAQVSRTHAEAVLALVGDRGDVFSAIVHQLVDRLGVGDRLRLLPVTPDIEDWYLAADAFILVSSVESLPRSMLEAMAFGTPVIASAVFGVPEVIRDGVNGLLVDNSSVPSVAAVLRRLLQMRPDERQRIATAGRLTVEANRSSTLYAHDYRTLFDVAGSADPVDLDQALGRG</sequence>
<dbReference type="EMBL" id="BJYY01000023">
    <property type="protein sequence ID" value="GEO35804.1"/>
    <property type="molecule type" value="Genomic_DNA"/>
</dbReference>